<dbReference type="AlphaFoldDB" id="A0A2I4FRH1"/>
<accession>A0A2I4FRH1</accession>
<keyword evidence="5" id="KW-0472">Membrane</keyword>
<dbReference type="OrthoDB" id="1877293at2759"/>
<evidence type="ECO:0000256" key="3">
    <source>
        <dbReference type="ARBA" id="ARBA00022729"/>
    </source>
</evidence>
<dbReference type="Pfam" id="PF06749">
    <property type="entry name" value="DUF1218"/>
    <property type="match status" value="1"/>
</dbReference>
<comment type="similarity">
    <text evidence="6">Belongs to the DESIGUAL family.</text>
</comment>
<reference evidence="8" key="1">
    <citation type="submission" date="2025-08" db="UniProtKB">
        <authorList>
            <consortium name="RefSeq"/>
        </authorList>
    </citation>
    <scope>IDENTIFICATION</scope>
    <source>
        <tissue evidence="8">Leaves</tissue>
    </source>
</reference>
<comment type="subcellular location">
    <subcellularLocation>
        <location evidence="1">Endomembrane system</location>
        <topology evidence="1">Multi-pass membrane protein</topology>
    </subcellularLocation>
</comment>
<evidence type="ECO:0000256" key="2">
    <source>
        <dbReference type="ARBA" id="ARBA00022692"/>
    </source>
</evidence>
<evidence type="ECO:0000256" key="6">
    <source>
        <dbReference type="ARBA" id="ARBA00029467"/>
    </source>
</evidence>
<dbReference type="RefSeq" id="XP_018834254.1">
    <property type="nucleotide sequence ID" value="XM_018978709.2"/>
</dbReference>
<dbReference type="GO" id="GO:0012505">
    <property type="term" value="C:endomembrane system"/>
    <property type="evidence" value="ECO:0007669"/>
    <property type="project" value="UniProtKB-SubCell"/>
</dbReference>
<dbReference type="PANTHER" id="PTHR31769">
    <property type="entry name" value="OS07G0462200 PROTEIN-RELATED"/>
    <property type="match status" value="1"/>
</dbReference>
<dbReference type="Gramene" id="Jr02_11620_p1">
    <property type="protein sequence ID" value="cds.Jr02_11620_p1"/>
    <property type="gene ID" value="Jr02_11620"/>
</dbReference>
<organism evidence="7 8">
    <name type="scientific">Juglans regia</name>
    <name type="common">English walnut</name>
    <dbReference type="NCBI Taxonomy" id="51240"/>
    <lineage>
        <taxon>Eukaryota</taxon>
        <taxon>Viridiplantae</taxon>
        <taxon>Streptophyta</taxon>
        <taxon>Embryophyta</taxon>
        <taxon>Tracheophyta</taxon>
        <taxon>Spermatophyta</taxon>
        <taxon>Magnoliopsida</taxon>
        <taxon>eudicotyledons</taxon>
        <taxon>Gunneridae</taxon>
        <taxon>Pentapetalae</taxon>
        <taxon>rosids</taxon>
        <taxon>fabids</taxon>
        <taxon>Fagales</taxon>
        <taxon>Juglandaceae</taxon>
        <taxon>Juglans</taxon>
    </lineage>
</organism>
<dbReference type="GeneID" id="109001429"/>
<evidence type="ECO:0000256" key="5">
    <source>
        <dbReference type="ARBA" id="ARBA00023136"/>
    </source>
</evidence>
<keyword evidence="3" id="KW-0732">Signal</keyword>
<keyword evidence="4" id="KW-1133">Transmembrane helix</keyword>
<protein>
    <submittedName>
        <fullName evidence="8">Protein MODIFYING WALL LIGNIN-2-like</fullName>
    </submittedName>
</protein>
<proteinExistence type="inferred from homology"/>
<evidence type="ECO:0000256" key="1">
    <source>
        <dbReference type="ARBA" id="ARBA00004127"/>
    </source>
</evidence>
<evidence type="ECO:0000313" key="7">
    <source>
        <dbReference type="Proteomes" id="UP000235220"/>
    </source>
</evidence>
<gene>
    <name evidence="8" type="primary">LOC109001429</name>
</gene>
<dbReference type="InterPro" id="IPR009606">
    <property type="entry name" value="DEAL/Modifying_wall_lignin1/2"/>
</dbReference>
<keyword evidence="7" id="KW-1185">Reference proteome</keyword>
<dbReference type="KEGG" id="jre:109001429"/>
<dbReference type="Proteomes" id="UP000235220">
    <property type="component" value="Chromosome 2"/>
</dbReference>
<dbReference type="STRING" id="51240.A0A2I4FRH1"/>
<dbReference type="PROSITE" id="PS51257">
    <property type="entry name" value="PROKAR_LIPOPROTEIN"/>
    <property type="match status" value="1"/>
</dbReference>
<keyword evidence="2" id="KW-0812">Transmembrane</keyword>
<evidence type="ECO:0000256" key="4">
    <source>
        <dbReference type="ARBA" id="ARBA00022989"/>
    </source>
</evidence>
<name>A0A2I4FRH1_JUGRE</name>
<evidence type="ECO:0000313" key="8">
    <source>
        <dbReference type="RefSeq" id="XP_018834254.1"/>
    </source>
</evidence>
<dbReference type="InterPro" id="IPR052222">
    <property type="entry name" value="DESIGUAL"/>
</dbReference>
<sequence length="182" mass="19590">MEKHQYGFVFIFSIILSLGLVSFLSCIAAELKRTKLVDLKLNGKLCSLPGSHAFGFGIAALLCLLVAQIMGNLIICRNACSREKRGSCKARAPGIAKILLFISWMSFGIAVILISGAMSMSRRQPYGKGWLDGECYIVKEGTYIGSAILVLVTIGSTLGSAFTANRRCQADKGQKIHAQVVG</sequence>